<dbReference type="Proteomes" id="UP000544122">
    <property type="component" value="Unassembled WGS sequence"/>
</dbReference>
<sequence>MPAASSNLRAELNGAEREGPEHDARIFGEVTDLFLSNVDRLGDSQIAAVDGVLAHLIERVEAKAVVQLSEALSTIDRAPRQTIRKLAFHENHLLAAPVLRCSNCLVEADLLEIVKSRSQHHLLAISDRKSLNEALTDALMRFGDVNVSNALARNAGARFSECGYATLVGRAERDEVLAEKLGLRLDIPGSLLRELLDRVADVVRARFLTASRPVVREKAKGPVAAAAGQGGAARKAIDYTKAQGEVVALNRTGKLNDSIVNRFAVRGEYPHVVAALALKADVKIEAIEPLLEPDRVYGLIVACKAARLSWSTTTMIVRNRPGCPPSTDRELEQCVAIYESLLLSVAQWTIRFGSDRILAKNNEPAPAAGRR</sequence>
<protein>
    <submittedName>
        <fullName evidence="2">DUF2336 domain-containing protein</fullName>
    </submittedName>
</protein>
<feature type="region of interest" description="Disordered" evidence="1">
    <location>
        <begin position="1"/>
        <end position="21"/>
    </location>
</feature>
<evidence type="ECO:0000313" key="3">
    <source>
        <dbReference type="Proteomes" id="UP000544122"/>
    </source>
</evidence>
<keyword evidence="3" id="KW-1185">Reference proteome</keyword>
<dbReference type="AlphaFoldDB" id="A0A7Y4GUK2"/>
<name>A0A7Y4GUK2_9BRAD</name>
<evidence type="ECO:0000256" key="1">
    <source>
        <dbReference type="SAM" id="MobiDB-lite"/>
    </source>
</evidence>
<accession>A0A7Y4GUK2</accession>
<proteinExistence type="predicted"/>
<dbReference type="RefSeq" id="WP_171581469.1">
    <property type="nucleotide sequence ID" value="NZ_JAAVLX010000007.1"/>
</dbReference>
<dbReference type="EMBL" id="JAAVLX010000007">
    <property type="protein sequence ID" value="NOJ42228.1"/>
    <property type="molecule type" value="Genomic_DNA"/>
</dbReference>
<gene>
    <name evidence="2" type="ORF">HCN58_21990</name>
</gene>
<dbReference type="InterPro" id="IPR019285">
    <property type="entry name" value="DUF2336"/>
</dbReference>
<organism evidence="2 3">
    <name type="scientific">Bradyrhizobium australiense</name>
    <dbReference type="NCBI Taxonomy" id="2721161"/>
    <lineage>
        <taxon>Bacteria</taxon>
        <taxon>Pseudomonadati</taxon>
        <taxon>Pseudomonadota</taxon>
        <taxon>Alphaproteobacteria</taxon>
        <taxon>Hyphomicrobiales</taxon>
        <taxon>Nitrobacteraceae</taxon>
        <taxon>Bradyrhizobium</taxon>
    </lineage>
</organism>
<reference evidence="2 3" key="1">
    <citation type="submission" date="2020-03" db="EMBL/GenBank/DDBJ databases">
        <title>Bradyrhizobium diversity isolated from nodules of Indigofera sp.</title>
        <authorList>
            <person name="Klepa M."/>
            <person name="Helene L."/>
            <person name="Hungria M."/>
        </authorList>
    </citation>
    <scope>NUCLEOTIDE SEQUENCE [LARGE SCALE GENOMIC DNA]</scope>
    <source>
        <strain evidence="2 3">WSM 1791</strain>
    </source>
</reference>
<dbReference type="Pfam" id="PF10098">
    <property type="entry name" value="DUF2336"/>
    <property type="match status" value="1"/>
</dbReference>
<comment type="caution">
    <text evidence="2">The sequence shown here is derived from an EMBL/GenBank/DDBJ whole genome shotgun (WGS) entry which is preliminary data.</text>
</comment>
<evidence type="ECO:0000313" key="2">
    <source>
        <dbReference type="EMBL" id="NOJ42228.1"/>
    </source>
</evidence>